<feature type="transmembrane region" description="Helical" evidence="5">
    <location>
        <begin position="217"/>
        <end position="244"/>
    </location>
</feature>
<dbReference type="GO" id="GO:0016765">
    <property type="term" value="F:transferase activity, transferring alkyl or aryl (other than methyl) groups"/>
    <property type="evidence" value="ECO:0007669"/>
    <property type="project" value="InterPro"/>
</dbReference>
<dbReference type="Pfam" id="PF01040">
    <property type="entry name" value="UbiA"/>
    <property type="match status" value="1"/>
</dbReference>
<feature type="transmembrane region" description="Helical" evidence="5">
    <location>
        <begin position="153"/>
        <end position="173"/>
    </location>
</feature>
<keyword evidence="3 5" id="KW-1133">Transmembrane helix</keyword>
<gene>
    <name evidence="6" type="ORF">DXT99_24150</name>
</gene>
<dbReference type="Proteomes" id="UP000256708">
    <property type="component" value="Unassembled WGS sequence"/>
</dbReference>
<reference evidence="7" key="1">
    <citation type="submission" date="2018-08" db="EMBL/GenBank/DDBJ databases">
        <authorList>
            <person name="Liu Z.-W."/>
            <person name="Du Z.-J."/>
        </authorList>
    </citation>
    <scope>NUCLEOTIDE SEQUENCE [LARGE SCALE GENOMIC DNA]</scope>
    <source>
        <strain evidence="7">H4X</strain>
    </source>
</reference>
<feature type="transmembrane region" description="Helical" evidence="5">
    <location>
        <begin position="250"/>
        <end position="269"/>
    </location>
</feature>
<keyword evidence="2 5" id="KW-0812">Transmembrane</keyword>
<feature type="transmembrane region" description="Helical" evidence="5">
    <location>
        <begin position="185"/>
        <end position="205"/>
    </location>
</feature>
<evidence type="ECO:0000256" key="1">
    <source>
        <dbReference type="ARBA" id="ARBA00004141"/>
    </source>
</evidence>
<keyword evidence="7" id="KW-1185">Reference proteome</keyword>
<dbReference type="RefSeq" id="WP_115568158.1">
    <property type="nucleotide sequence ID" value="NZ_QRGR01000039.1"/>
</dbReference>
<feature type="transmembrane region" description="Helical" evidence="5">
    <location>
        <begin position="21"/>
        <end position="41"/>
    </location>
</feature>
<evidence type="ECO:0000256" key="3">
    <source>
        <dbReference type="ARBA" id="ARBA00022989"/>
    </source>
</evidence>
<evidence type="ECO:0000256" key="2">
    <source>
        <dbReference type="ARBA" id="ARBA00022692"/>
    </source>
</evidence>
<feature type="transmembrane region" description="Helical" evidence="5">
    <location>
        <begin position="97"/>
        <end position="116"/>
    </location>
</feature>
<keyword evidence="4 5" id="KW-0472">Membrane</keyword>
<name>A0A3D8L329_9BACT</name>
<dbReference type="GO" id="GO:0016020">
    <property type="term" value="C:membrane"/>
    <property type="evidence" value="ECO:0007669"/>
    <property type="project" value="UniProtKB-SubCell"/>
</dbReference>
<feature type="transmembrane region" description="Helical" evidence="5">
    <location>
        <begin position="122"/>
        <end position="141"/>
    </location>
</feature>
<dbReference type="AlphaFoldDB" id="A0A3D8L329"/>
<evidence type="ECO:0000256" key="4">
    <source>
        <dbReference type="ARBA" id="ARBA00023136"/>
    </source>
</evidence>
<evidence type="ECO:0000313" key="7">
    <source>
        <dbReference type="Proteomes" id="UP000256708"/>
    </source>
</evidence>
<dbReference type="InterPro" id="IPR000537">
    <property type="entry name" value="UbiA_prenyltransferase"/>
</dbReference>
<organism evidence="6 7">
    <name type="scientific">Pontibacter diazotrophicus</name>
    <dbReference type="NCBI Taxonomy" id="1400979"/>
    <lineage>
        <taxon>Bacteria</taxon>
        <taxon>Pseudomonadati</taxon>
        <taxon>Bacteroidota</taxon>
        <taxon>Cytophagia</taxon>
        <taxon>Cytophagales</taxon>
        <taxon>Hymenobacteraceae</taxon>
        <taxon>Pontibacter</taxon>
    </lineage>
</organism>
<sequence length="298" mass="33277">MKQYRSRSIAGSDFYTLLERVAGGLLYSHLFISFCAYSLTIETYLLAKVPVSLPLAAFVFLATLFTYNLSSVQSVLRHPQQRGPGQHAPWGQRNKKLLAGVGLVSIAAAALIYFSFNLRINGWFLLHLALISIGYTVPIRYKEKVVKPLRSVPLLKVFLIAYVWAAVTVLVPLMDAGIQLWETEALWLFLRRFLFILALALLFDIRDYTYDRNTNTLTFPGWIGVQNTRLLSLALLLLYVLLLLNTESGLVLMALIGSVAGAAMVILLSSERKPRIYYAVLADGAMLLHAGLVYLAMT</sequence>
<evidence type="ECO:0000313" key="6">
    <source>
        <dbReference type="EMBL" id="RDV11775.1"/>
    </source>
</evidence>
<accession>A0A3D8L329</accession>
<evidence type="ECO:0008006" key="8">
    <source>
        <dbReference type="Google" id="ProtNLM"/>
    </source>
</evidence>
<protein>
    <recommendedName>
        <fullName evidence="8">Prenyltransferase</fullName>
    </recommendedName>
</protein>
<feature type="transmembrane region" description="Helical" evidence="5">
    <location>
        <begin position="53"/>
        <end position="76"/>
    </location>
</feature>
<comment type="caution">
    <text evidence="6">The sequence shown here is derived from an EMBL/GenBank/DDBJ whole genome shotgun (WGS) entry which is preliminary data.</text>
</comment>
<proteinExistence type="predicted"/>
<feature type="transmembrane region" description="Helical" evidence="5">
    <location>
        <begin position="276"/>
        <end position="297"/>
    </location>
</feature>
<comment type="subcellular location">
    <subcellularLocation>
        <location evidence="1">Membrane</location>
        <topology evidence="1">Multi-pass membrane protein</topology>
    </subcellularLocation>
</comment>
<dbReference type="EMBL" id="QRGR01000039">
    <property type="protein sequence ID" value="RDV11775.1"/>
    <property type="molecule type" value="Genomic_DNA"/>
</dbReference>
<evidence type="ECO:0000256" key="5">
    <source>
        <dbReference type="SAM" id="Phobius"/>
    </source>
</evidence>
<dbReference type="OrthoDB" id="1467772at2"/>